<feature type="domain" description="Nucleic acid binding NABP" evidence="2">
    <location>
        <begin position="17"/>
        <end position="88"/>
    </location>
</feature>
<proteinExistence type="predicted"/>
<sequence>MGNTLLSALNDAIIDRELLAIQKAYLAGLLSPQKSPYGLNHGNYGSPGYGLGMSYPGSPLGNPLLPNSAFGRGSPARHGDRSLRFSSHVI</sequence>
<dbReference type="EMBL" id="MNCJ02000326">
    <property type="protein sequence ID" value="KAF5780526.1"/>
    <property type="molecule type" value="Genomic_DNA"/>
</dbReference>
<keyword evidence="4" id="KW-1185">Reference proteome</keyword>
<evidence type="ECO:0000259" key="2">
    <source>
        <dbReference type="Pfam" id="PF07990"/>
    </source>
</evidence>
<evidence type="ECO:0000313" key="3">
    <source>
        <dbReference type="EMBL" id="KAF5780526.1"/>
    </source>
</evidence>
<reference evidence="3" key="2">
    <citation type="submission" date="2020-06" db="EMBL/GenBank/DDBJ databases">
        <title>Helianthus annuus Genome sequencing and assembly Release 2.</title>
        <authorList>
            <person name="Gouzy J."/>
            <person name="Langlade N."/>
            <person name="Munos S."/>
        </authorList>
    </citation>
    <scope>NUCLEOTIDE SEQUENCE</scope>
    <source>
        <tissue evidence="3">Leaves</tissue>
    </source>
</reference>
<dbReference type="Gramene" id="mRNA:HanXRQr2_Chr11g0472841">
    <property type="protein sequence ID" value="CDS:HanXRQr2_Chr11g0472841.1"/>
    <property type="gene ID" value="HanXRQr2_Chr11g0472841"/>
</dbReference>
<dbReference type="Proteomes" id="UP000215914">
    <property type="component" value="Unassembled WGS sequence"/>
</dbReference>
<reference evidence="3" key="1">
    <citation type="journal article" date="2017" name="Nature">
        <title>The sunflower genome provides insights into oil metabolism, flowering and Asterid evolution.</title>
        <authorList>
            <person name="Badouin H."/>
            <person name="Gouzy J."/>
            <person name="Grassa C.J."/>
            <person name="Murat F."/>
            <person name="Staton S.E."/>
            <person name="Cottret L."/>
            <person name="Lelandais-Briere C."/>
            <person name="Owens G.L."/>
            <person name="Carrere S."/>
            <person name="Mayjonade B."/>
            <person name="Legrand L."/>
            <person name="Gill N."/>
            <person name="Kane N.C."/>
            <person name="Bowers J.E."/>
            <person name="Hubner S."/>
            <person name="Bellec A."/>
            <person name="Berard A."/>
            <person name="Berges H."/>
            <person name="Blanchet N."/>
            <person name="Boniface M.C."/>
            <person name="Brunel D."/>
            <person name="Catrice O."/>
            <person name="Chaidir N."/>
            <person name="Claudel C."/>
            <person name="Donnadieu C."/>
            <person name="Faraut T."/>
            <person name="Fievet G."/>
            <person name="Helmstetter N."/>
            <person name="King M."/>
            <person name="Knapp S.J."/>
            <person name="Lai Z."/>
            <person name="Le Paslier M.C."/>
            <person name="Lippi Y."/>
            <person name="Lorenzon L."/>
            <person name="Mandel J.R."/>
            <person name="Marage G."/>
            <person name="Marchand G."/>
            <person name="Marquand E."/>
            <person name="Bret-Mestries E."/>
            <person name="Morien E."/>
            <person name="Nambeesan S."/>
            <person name="Nguyen T."/>
            <person name="Pegot-Espagnet P."/>
            <person name="Pouilly N."/>
            <person name="Raftis F."/>
            <person name="Sallet E."/>
            <person name="Schiex T."/>
            <person name="Thomas J."/>
            <person name="Vandecasteele C."/>
            <person name="Vares D."/>
            <person name="Vear F."/>
            <person name="Vautrin S."/>
            <person name="Crespi M."/>
            <person name="Mangin B."/>
            <person name="Burke J.M."/>
            <person name="Salse J."/>
            <person name="Munos S."/>
            <person name="Vincourt P."/>
            <person name="Rieseberg L.H."/>
            <person name="Langlade N.B."/>
        </authorList>
    </citation>
    <scope>NUCLEOTIDE SEQUENCE</scope>
    <source>
        <tissue evidence="3">Leaves</tissue>
    </source>
</reference>
<protein>
    <submittedName>
        <fullName evidence="3">Nucleic acid binding NABP</fullName>
    </submittedName>
</protein>
<evidence type="ECO:0000256" key="1">
    <source>
        <dbReference type="SAM" id="MobiDB-lite"/>
    </source>
</evidence>
<dbReference type="AlphaFoldDB" id="A0A9K3HLB3"/>
<accession>A0A9K3HLB3</accession>
<name>A0A9K3HLB3_HELAN</name>
<comment type="caution">
    <text evidence="3">The sequence shown here is derived from an EMBL/GenBank/DDBJ whole genome shotgun (WGS) entry which is preliminary data.</text>
</comment>
<evidence type="ECO:0000313" key="4">
    <source>
        <dbReference type="Proteomes" id="UP000215914"/>
    </source>
</evidence>
<dbReference type="Pfam" id="PF07990">
    <property type="entry name" value="NABP"/>
    <property type="match status" value="1"/>
</dbReference>
<dbReference type="InterPro" id="IPR012940">
    <property type="entry name" value="NABP"/>
</dbReference>
<feature type="region of interest" description="Disordered" evidence="1">
    <location>
        <begin position="66"/>
        <end position="90"/>
    </location>
</feature>
<organism evidence="3 4">
    <name type="scientific">Helianthus annuus</name>
    <name type="common">Common sunflower</name>
    <dbReference type="NCBI Taxonomy" id="4232"/>
    <lineage>
        <taxon>Eukaryota</taxon>
        <taxon>Viridiplantae</taxon>
        <taxon>Streptophyta</taxon>
        <taxon>Embryophyta</taxon>
        <taxon>Tracheophyta</taxon>
        <taxon>Spermatophyta</taxon>
        <taxon>Magnoliopsida</taxon>
        <taxon>eudicotyledons</taxon>
        <taxon>Gunneridae</taxon>
        <taxon>Pentapetalae</taxon>
        <taxon>asterids</taxon>
        <taxon>campanulids</taxon>
        <taxon>Asterales</taxon>
        <taxon>Asteraceae</taxon>
        <taxon>Asteroideae</taxon>
        <taxon>Heliantheae alliance</taxon>
        <taxon>Heliantheae</taxon>
        <taxon>Helianthus</taxon>
    </lineage>
</organism>
<gene>
    <name evidence="3" type="ORF">HanXRQr2_Chr11g0472841</name>
</gene>